<evidence type="ECO:0000313" key="2">
    <source>
        <dbReference type="WBParaSite" id="SVE_1093800.1"/>
    </source>
</evidence>
<reference evidence="2" key="2">
    <citation type="submission" date="2015-08" db="UniProtKB">
        <authorList>
            <consortium name="WormBaseParasite"/>
        </authorList>
    </citation>
    <scope>IDENTIFICATION</scope>
</reference>
<sequence>MKLKSHIITYLPVIARKFGNMTKYSCFAGEGLIQTLGRMISQRTENNSLNQIKKRFKDLHMACYVIRKKKRQNRFQKLFHSCFNEWFYRQRQFFNNTGRKRW</sequence>
<organism evidence="1 2">
    <name type="scientific">Strongyloides venezuelensis</name>
    <name type="common">Threadworm</name>
    <dbReference type="NCBI Taxonomy" id="75913"/>
    <lineage>
        <taxon>Eukaryota</taxon>
        <taxon>Metazoa</taxon>
        <taxon>Ecdysozoa</taxon>
        <taxon>Nematoda</taxon>
        <taxon>Chromadorea</taxon>
        <taxon>Rhabditida</taxon>
        <taxon>Tylenchina</taxon>
        <taxon>Panagrolaimomorpha</taxon>
        <taxon>Strongyloidoidea</taxon>
        <taxon>Strongyloididae</taxon>
        <taxon>Strongyloides</taxon>
    </lineage>
</organism>
<accession>A0A0K0FP86</accession>
<dbReference type="WBParaSite" id="SVE_1093800.1">
    <property type="protein sequence ID" value="SVE_1093800.1"/>
    <property type="gene ID" value="SVE_1093800"/>
</dbReference>
<proteinExistence type="predicted"/>
<evidence type="ECO:0000313" key="1">
    <source>
        <dbReference type="Proteomes" id="UP000035680"/>
    </source>
</evidence>
<name>A0A0K0FP86_STRVS</name>
<keyword evidence="1" id="KW-1185">Reference proteome</keyword>
<dbReference type="AlphaFoldDB" id="A0A0K0FP86"/>
<dbReference type="Proteomes" id="UP000035680">
    <property type="component" value="Unassembled WGS sequence"/>
</dbReference>
<protein>
    <submittedName>
        <fullName evidence="2">Transposase</fullName>
    </submittedName>
</protein>
<reference evidence="1" key="1">
    <citation type="submission" date="2014-07" db="EMBL/GenBank/DDBJ databases">
        <authorList>
            <person name="Martin A.A"/>
            <person name="De Silva N."/>
        </authorList>
    </citation>
    <scope>NUCLEOTIDE SEQUENCE</scope>
</reference>